<keyword evidence="2" id="KW-1185">Reference proteome</keyword>
<protein>
    <submittedName>
        <fullName evidence="1">Uncharacterized protein</fullName>
    </submittedName>
</protein>
<reference evidence="1 2" key="1">
    <citation type="journal article" date="2022" name="Hortic Res">
        <title>A haplotype resolved chromosomal level avocado genome allows analysis of novel avocado genes.</title>
        <authorList>
            <person name="Nath O."/>
            <person name="Fletcher S.J."/>
            <person name="Hayward A."/>
            <person name="Shaw L.M."/>
            <person name="Masouleh A.K."/>
            <person name="Furtado A."/>
            <person name="Henry R.J."/>
            <person name="Mitter N."/>
        </authorList>
    </citation>
    <scope>NUCLEOTIDE SEQUENCE [LARGE SCALE GENOMIC DNA]</scope>
    <source>
        <strain evidence="2">cv. Hass</strain>
    </source>
</reference>
<dbReference type="EMBL" id="CM056809">
    <property type="protein sequence ID" value="KAJ8649322.1"/>
    <property type="molecule type" value="Genomic_DNA"/>
</dbReference>
<dbReference type="Proteomes" id="UP001234297">
    <property type="component" value="Chromosome 1"/>
</dbReference>
<organism evidence="1 2">
    <name type="scientific">Persea americana</name>
    <name type="common">Avocado</name>
    <dbReference type="NCBI Taxonomy" id="3435"/>
    <lineage>
        <taxon>Eukaryota</taxon>
        <taxon>Viridiplantae</taxon>
        <taxon>Streptophyta</taxon>
        <taxon>Embryophyta</taxon>
        <taxon>Tracheophyta</taxon>
        <taxon>Spermatophyta</taxon>
        <taxon>Magnoliopsida</taxon>
        <taxon>Magnoliidae</taxon>
        <taxon>Laurales</taxon>
        <taxon>Lauraceae</taxon>
        <taxon>Persea</taxon>
    </lineage>
</organism>
<accession>A0ACC2MWL8</accession>
<evidence type="ECO:0000313" key="1">
    <source>
        <dbReference type="EMBL" id="KAJ8649322.1"/>
    </source>
</evidence>
<name>A0ACC2MWL8_PERAE</name>
<sequence>MVDEQRNFVLAIPRLELLSTKPSSNYVAGVGRGTTGFTTCSDMVPTRSSTTVGLCRGHGIRPYTEEDREEKLDEFGNDFDLFASAEDEEAADTVWEWIDRRIASRRKDRREARMKQEIQKNRALNPNITEQFSDLKRKLSTISAKEWDGIPEICDYLKRYKKMKKRFESFVPVPDTLLEKAIKEQKQVTSLDPNSSTTNLTAVGEGRGTMLSLKLDRISDSVTGLAVVDPKRYVIDLNSMKITSFSENMDNKKARRLFKSFTKTNPKHPSGWIGAARLEEAAGDMRTARQLV</sequence>
<gene>
    <name evidence="1" type="ORF">MRB53_002345</name>
</gene>
<evidence type="ECO:0000313" key="2">
    <source>
        <dbReference type="Proteomes" id="UP001234297"/>
    </source>
</evidence>
<comment type="caution">
    <text evidence="1">The sequence shown here is derived from an EMBL/GenBank/DDBJ whole genome shotgun (WGS) entry which is preliminary data.</text>
</comment>
<proteinExistence type="predicted"/>